<dbReference type="RefSeq" id="WP_188688339.1">
    <property type="nucleotide sequence ID" value="NZ_BMIR01000001.1"/>
</dbReference>
<evidence type="ECO:0000259" key="18">
    <source>
        <dbReference type="Pfam" id="PF00905"/>
    </source>
</evidence>
<reference evidence="20" key="2">
    <citation type="submission" date="2020-09" db="EMBL/GenBank/DDBJ databases">
        <authorList>
            <person name="Sun Q."/>
            <person name="Zhou Y."/>
        </authorList>
    </citation>
    <scope>NUCLEOTIDE SEQUENCE</scope>
    <source>
        <strain evidence="20">CGMCC 1.15371</strain>
    </source>
</reference>
<keyword evidence="14" id="KW-0961">Cell wall biogenesis/degradation</keyword>
<keyword evidence="11" id="KW-0573">Peptidoglycan synthesis</keyword>
<dbReference type="GO" id="GO:0006508">
    <property type="term" value="P:proteolysis"/>
    <property type="evidence" value="ECO:0007669"/>
    <property type="project" value="UniProtKB-KW"/>
</dbReference>
<evidence type="ECO:0000313" key="21">
    <source>
        <dbReference type="Proteomes" id="UP000628775"/>
    </source>
</evidence>
<keyword evidence="9" id="KW-0378">Hydrolase</keyword>
<keyword evidence="8" id="KW-0808">Transferase</keyword>
<keyword evidence="17" id="KW-0812">Transmembrane</keyword>
<dbReference type="SUPFAM" id="SSF53955">
    <property type="entry name" value="Lysozyme-like"/>
    <property type="match status" value="1"/>
</dbReference>
<dbReference type="EMBL" id="BMIR01000001">
    <property type="protein sequence ID" value="GGE28737.1"/>
    <property type="molecule type" value="Genomic_DNA"/>
</dbReference>
<evidence type="ECO:0000313" key="20">
    <source>
        <dbReference type="EMBL" id="GGE28737.1"/>
    </source>
</evidence>
<dbReference type="InterPro" id="IPR001264">
    <property type="entry name" value="Glyco_trans_51"/>
</dbReference>
<comment type="subcellular location">
    <subcellularLocation>
        <location evidence="1">Cell membrane</location>
    </subcellularLocation>
</comment>
<feature type="domain" description="Penicillin-binding protein transpeptidase" evidence="18">
    <location>
        <begin position="328"/>
        <end position="604"/>
    </location>
</feature>
<dbReference type="AlphaFoldDB" id="A0A8J2VJE6"/>
<evidence type="ECO:0000256" key="2">
    <source>
        <dbReference type="ARBA" id="ARBA00007090"/>
    </source>
</evidence>
<organism evidence="20 21">
    <name type="scientific">Pullulanibacillus camelliae</name>
    <dbReference type="NCBI Taxonomy" id="1707096"/>
    <lineage>
        <taxon>Bacteria</taxon>
        <taxon>Bacillati</taxon>
        <taxon>Bacillota</taxon>
        <taxon>Bacilli</taxon>
        <taxon>Bacillales</taxon>
        <taxon>Sporolactobacillaceae</taxon>
        <taxon>Pullulanibacillus</taxon>
    </lineage>
</organism>
<comment type="similarity">
    <text evidence="2">In the C-terminal section; belongs to the transpeptidase family.</text>
</comment>
<keyword evidence="12 17" id="KW-0472">Membrane</keyword>
<protein>
    <submittedName>
        <fullName evidence="20">Penicillin-binding protein</fullName>
    </submittedName>
</protein>
<dbReference type="Gene3D" id="1.10.3810.10">
    <property type="entry name" value="Biosynthetic peptidoglycan transglycosylase-like"/>
    <property type="match status" value="1"/>
</dbReference>
<keyword evidence="7" id="KW-0328">Glycosyltransferase</keyword>
<dbReference type="GO" id="GO:0030288">
    <property type="term" value="C:outer membrane-bounded periplasmic space"/>
    <property type="evidence" value="ECO:0007669"/>
    <property type="project" value="TreeGrafter"/>
</dbReference>
<dbReference type="Proteomes" id="UP000628775">
    <property type="component" value="Unassembled WGS sequence"/>
</dbReference>
<dbReference type="InterPro" id="IPR036950">
    <property type="entry name" value="PBP_transglycosylase"/>
</dbReference>
<dbReference type="NCBIfam" id="TIGR02074">
    <property type="entry name" value="PBP_1a_fam"/>
    <property type="match status" value="1"/>
</dbReference>
<dbReference type="GO" id="GO:0005886">
    <property type="term" value="C:plasma membrane"/>
    <property type="evidence" value="ECO:0007669"/>
    <property type="project" value="UniProtKB-SubCell"/>
</dbReference>
<comment type="catalytic activity">
    <reaction evidence="15">
        <text>Preferential cleavage: (Ac)2-L-Lys-D-Ala-|-D-Ala. Also transpeptidation of peptidyl-alanyl moieties that are N-acyl substituents of D-alanine.</text>
        <dbReference type="EC" id="3.4.16.4"/>
    </reaction>
</comment>
<accession>A0A8J2VJE6</accession>
<evidence type="ECO:0000256" key="5">
    <source>
        <dbReference type="ARBA" id="ARBA00022645"/>
    </source>
</evidence>
<dbReference type="FunFam" id="1.10.3810.10:FF:000001">
    <property type="entry name" value="Penicillin-binding protein 1A"/>
    <property type="match status" value="1"/>
</dbReference>
<dbReference type="GO" id="GO:0008955">
    <property type="term" value="F:peptidoglycan glycosyltransferase activity"/>
    <property type="evidence" value="ECO:0007669"/>
    <property type="project" value="UniProtKB-EC"/>
</dbReference>
<evidence type="ECO:0000256" key="14">
    <source>
        <dbReference type="ARBA" id="ARBA00023316"/>
    </source>
</evidence>
<feature type="domain" description="Glycosyl transferase family 51" evidence="19">
    <location>
        <begin position="63"/>
        <end position="238"/>
    </location>
</feature>
<dbReference type="InterPro" id="IPR001460">
    <property type="entry name" value="PCN-bd_Tpept"/>
</dbReference>
<keyword evidence="10" id="KW-0133">Cell shape</keyword>
<dbReference type="PANTHER" id="PTHR32282:SF11">
    <property type="entry name" value="PENICILLIN-BINDING PROTEIN 1B"/>
    <property type="match status" value="1"/>
</dbReference>
<dbReference type="Pfam" id="PF00905">
    <property type="entry name" value="Transpeptidase"/>
    <property type="match status" value="1"/>
</dbReference>
<dbReference type="GO" id="GO:0008360">
    <property type="term" value="P:regulation of cell shape"/>
    <property type="evidence" value="ECO:0007669"/>
    <property type="project" value="UniProtKB-KW"/>
</dbReference>
<evidence type="ECO:0000256" key="4">
    <source>
        <dbReference type="ARBA" id="ARBA00022475"/>
    </source>
</evidence>
<keyword evidence="5" id="KW-0121">Carboxypeptidase</keyword>
<dbReference type="InterPro" id="IPR050396">
    <property type="entry name" value="Glycosyltr_51/Transpeptidase"/>
</dbReference>
<comment type="catalytic activity">
    <reaction evidence="16">
        <text>[GlcNAc-(1-&gt;4)-Mur2Ac(oyl-L-Ala-gamma-D-Glu-L-Lys-D-Ala-D-Ala)](n)-di-trans,octa-cis-undecaprenyl diphosphate + beta-D-GlcNAc-(1-&gt;4)-Mur2Ac(oyl-L-Ala-gamma-D-Glu-L-Lys-D-Ala-D-Ala)-di-trans,octa-cis-undecaprenyl diphosphate = [GlcNAc-(1-&gt;4)-Mur2Ac(oyl-L-Ala-gamma-D-Glu-L-Lys-D-Ala-D-Ala)](n+1)-di-trans,octa-cis-undecaprenyl diphosphate + di-trans,octa-cis-undecaprenyl diphosphate + H(+)</text>
        <dbReference type="Rhea" id="RHEA:23708"/>
        <dbReference type="Rhea" id="RHEA-COMP:9602"/>
        <dbReference type="Rhea" id="RHEA-COMP:9603"/>
        <dbReference type="ChEBI" id="CHEBI:15378"/>
        <dbReference type="ChEBI" id="CHEBI:58405"/>
        <dbReference type="ChEBI" id="CHEBI:60033"/>
        <dbReference type="ChEBI" id="CHEBI:78435"/>
        <dbReference type="EC" id="2.4.99.28"/>
    </reaction>
</comment>
<evidence type="ECO:0000256" key="10">
    <source>
        <dbReference type="ARBA" id="ARBA00022960"/>
    </source>
</evidence>
<evidence type="ECO:0000256" key="3">
    <source>
        <dbReference type="ARBA" id="ARBA00007739"/>
    </source>
</evidence>
<evidence type="ECO:0000256" key="12">
    <source>
        <dbReference type="ARBA" id="ARBA00023136"/>
    </source>
</evidence>
<dbReference type="GO" id="GO:0071555">
    <property type="term" value="P:cell wall organization"/>
    <property type="evidence" value="ECO:0007669"/>
    <property type="project" value="UniProtKB-KW"/>
</dbReference>
<evidence type="ECO:0000256" key="17">
    <source>
        <dbReference type="SAM" id="Phobius"/>
    </source>
</evidence>
<evidence type="ECO:0000256" key="13">
    <source>
        <dbReference type="ARBA" id="ARBA00023268"/>
    </source>
</evidence>
<evidence type="ECO:0000256" key="7">
    <source>
        <dbReference type="ARBA" id="ARBA00022676"/>
    </source>
</evidence>
<dbReference type="InterPro" id="IPR023346">
    <property type="entry name" value="Lysozyme-like_dom_sf"/>
</dbReference>
<keyword evidence="21" id="KW-1185">Reference proteome</keyword>
<sequence length="690" mass="77081">MELVTDQNIRRIKSFLKWLIRVTLAFVLLLIFTVVSLWIYAKILGPPPIKVPQTTEFLTADNKVFAEAEHGNQNRYWVNINHISKPVTQATVAVEDKRFYHHHGFDIKRIFGSIVADVTSFSKSQGASTLTMQYARNLYLSNDKTWKRKFLEMFYTMRLESNYSKKDILEGYLNTVYYGHGAYGIQAASKYYFDKPAKDLTLAEASLLAGVPNGPSYFAPDDHFDNAKKRQRIVLQAMVNSHYITKAEAAKAFNQHLTILKKHPASSSIAPYFEDAVQNELHTKLGLSESDIATGGLKVYTTLNTDLQEKANKWVKQVIAPDSRIETALVSMNPKTGAVEAMVGGRDYSKDQYNLAVQAKRQPGSSFKPFLYYAALRNGFTPSSTLTSEPTTFTYDDGHQTYSPENYGGYYAGGPITLMQALALSDNIFAVKTHLAIGMDKLVSTAHKMGISSPLSAIPSLALGTKEVSVLEMARAYSTIANLGARVSPNYITKVVNREGDVIYQWHPEKKQVLDKATSFVLSQMMTGIFDPKLNDYTTVTGNSVKDILTHKVAAKTGTTNTDSWMVGFTPKITTAVWVGYKEHQTLSTYPDSRYSKKLWANYMESALEGQPKNSFKAPKGVVKAWVDPDTGKLATDACPNARLTYYVKGTEPTEYCDKHHGTPYKKEKDKGADKKGKGLINKILDLFPW</sequence>
<evidence type="ECO:0000256" key="1">
    <source>
        <dbReference type="ARBA" id="ARBA00004236"/>
    </source>
</evidence>
<dbReference type="Gene3D" id="3.40.710.10">
    <property type="entry name" value="DD-peptidase/beta-lactamase superfamily"/>
    <property type="match status" value="1"/>
</dbReference>
<dbReference type="InterPro" id="IPR012338">
    <property type="entry name" value="Beta-lactam/transpept-like"/>
</dbReference>
<dbReference type="GO" id="GO:0008658">
    <property type="term" value="F:penicillin binding"/>
    <property type="evidence" value="ECO:0007669"/>
    <property type="project" value="InterPro"/>
</dbReference>
<dbReference type="Pfam" id="PF00912">
    <property type="entry name" value="Transgly"/>
    <property type="match status" value="1"/>
</dbReference>
<name>A0A8J2VJE6_9BACL</name>
<comment type="similarity">
    <text evidence="3">In the N-terminal section; belongs to the glycosyltransferase 51 family.</text>
</comment>
<evidence type="ECO:0000256" key="15">
    <source>
        <dbReference type="ARBA" id="ARBA00034000"/>
    </source>
</evidence>
<dbReference type="SUPFAM" id="SSF56601">
    <property type="entry name" value="beta-lactamase/transpeptidase-like"/>
    <property type="match status" value="1"/>
</dbReference>
<keyword evidence="13" id="KW-0511">Multifunctional enzyme</keyword>
<keyword evidence="6" id="KW-0645">Protease</keyword>
<evidence type="ECO:0000259" key="19">
    <source>
        <dbReference type="Pfam" id="PF00912"/>
    </source>
</evidence>
<dbReference type="GO" id="GO:0009252">
    <property type="term" value="P:peptidoglycan biosynthetic process"/>
    <property type="evidence" value="ECO:0007669"/>
    <property type="project" value="UniProtKB-KW"/>
</dbReference>
<dbReference type="GO" id="GO:0009002">
    <property type="term" value="F:serine-type D-Ala-D-Ala carboxypeptidase activity"/>
    <property type="evidence" value="ECO:0007669"/>
    <property type="project" value="UniProtKB-EC"/>
</dbReference>
<proteinExistence type="inferred from homology"/>
<evidence type="ECO:0000256" key="16">
    <source>
        <dbReference type="ARBA" id="ARBA00049902"/>
    </source>
</evidence>
<evidence type="ECO:0000256" key="8">
    <source>
        <dbReference type="ARBA" id="ARBA00022679"/>
    </source>
</evidence>
<reference evidence="20" key="1">
    <citation type="journal article" date="2014" name="Int. J. Syst. Evol. Microbiol.">
        <title>Complete genome sequence of Corynebacterium casei LMG S-19264T (=DSM 44701T), isolated from a smear-ripened cheese.</title>
        <authorList>
            <consortium name="US DOE Joint Genome Institute (JGI-PGF)"/>
            <person name="Walter F."/>
            <person name="Albersmeier A."/>
            <person name="Kalinowski J."/>
            <person name="Ruckert C."/>
        </authorList>
    </citation>
    <scope>NUCLEOTIDE SEQUENCE</scope>
    <source>
        <strain evidence="20">CGMCC 1.15371</strain>
    </source>
</reference>
<comment type="caution">
    <text evidence="20">The sequence shown here is derived from an EMBL/GenBank/DDBJ whole genome shotgun (WGS) entry which is preliminary data.</text>
</comment>
<feature type="transmembrane region" description="Helical" evidence="17">
    <location>
        <begin position="18"/>
        <end position="41"/>
    </location>
</feature>
<keyword evidence="4" id="KW-1003">Cell membrane</keyword>
<evidence type="ECO:0000256" key="9">
    <source>
        <dbReference type="ARBA" id="ARBA00022801"/>
    </source>
</evidence>
<dbReference type="PANTHER" id="PTHR32282">
    <property type="entry name" value="BINDING PROTEIN TRANSPEPTIDASE, PUTATIVE-RELATED"/>
    <property type="match status" value="1"/>
</dbReference>
<evidence type="ECO:0000256" key="11">
    <source>
        <dbReference type="ARBA" id="ARBA00022984"/>
    </source>
</evidence>
<evidence type="ECO:0000256" key="6">
    <source>
        <dbReference type="ARBA" id="ARBA00022670"/>
    </source>
</evidence>
<gene>
    <name evidence="20" type="ORF">GCM10011391_04140</name>
</gene>
<keyword evidence="17" id="KW-1133">Transmembrane helix</keyword>